<dbReference type="Pfam" id="PF18072">
    <property type="entry name" value="FGAR-AT_linker"/>
    <property type="match status" value="1"/>
</dbReference>
<dbReference type="Pfam" id="PF00586">
    <property type="entry name" value="AIRS"/>
    <property type="match status" value="2"/>
</dbReference>
<dbReference type="Pfam" id="PF02769">
    <property type="entry name" value="AIRS_C"/>
    <property type="match status" value="2"/>
</dbReference>
<feature type="domain" description="PurM-like N-terminal" evidence="9">
    <location>
        <begin position="440"/>
        <end position="557"/>
    </location>
</feature>
<organism evidence="13 15">
    <name type="scientific">Staphylococcus microti</name>
    <dbReference type="NCBI Taxonomy" id="569857"/>
    <lineage>
        <taxon>Bacteria</taxon>
        <taxon>Bacillati</taxon>
        <taxon>Bacillota</taxon>
        <taxon>Bacilli</taxon>
        <taxon>Bacillales</taxon>
        <taxon>Staphylococcaceae</taxon>
        <taxon>Staphylococcus</taxon>
    </lineage>
</organism>
<feature type="active site" description="Proton acceptor" evidence="8">
    <location>
        <position position="100"/>
    </location>
</feature>
<sequence length="729" mass="79434">MPKFLEPTAEEVKAERLYRDMGLSDAEFEKVEEILGRAPNFTETGIFSVMWSEHCSYKHSKPFLKQFPTTGEHVLMGPGEGAGVVDIGDNQAVVFKVESHNHPSAIEPYQGAATGVGGIIRDIVSIGARPINLLNSLRFGELTEKTNRRLLRGVVAGIGGYGNCIGIPTTAGEIEFDDRYDGNPLVNAMCVGVIDHDMIQKGLAQGVGNSVIYVGLKTGRDGIHGATFASEELTEESESKRPSVQIGDPFVGKKLMEATLEAITYDELVGIQDMGAAGLTSSSSEMAAKGGSGIHLQLEKVPVREAGISPYEMMLSETQERMLLVVKKRTEQKFLDLFDKHELDSAVIGEVTDTDRFVLTYEGEVFADIPVKPLDHEAPVYVLEGETLKHDQPANKYDDIDVEDVFERLLTHPTIASKRYLYSQYDQQVGANTIVKPGLQASVVRVEGTNKAVASTIDGEARYVFNNPYEGGKMVVAEAYRNLIAVGAKPLAMTDCLNYGSPEKKHIYQQLIDSTRGMAEACDVLETPVVSGNVSLYNETRTSSIFPTPVVGMVGLIEDIDYLRDFTPKAGDKLYVVGETTDSFGGSQIEKLLYGDVNHETETVDLSQEAAKGEAIREAIRQGVLSHVQTVGKGGLLITLARMSAFYHLGLDAKLDVTNAQLFSETQGRYVVVVKEGQTLAIDNAVEIGTFTATNDFKVTAQNTTIQRQSSELKQLWEGAIEACMTSVD</sequence>
<evidence type="ECO:0000256" key="1">
    <source>
        <dbReference type="ARBA" id="ARBA00022490"/>
    </source>
</evidence>
<accession>A0A0D6XP44</accession>
<dbReference type="GO" id="GO:0004642">
    <property type="term" value="F:phosphoribosylformylglycinamidine synthase activity"/>
    <property type="evidence" value="ECO:0007669"/>
    <property type="project" value="UniProtKB-UniRule"/>
</dbReference>
<feature type="binding site" evidence="8">
    <location>
        <position position="96"/>
    </location>
    <ligand>
        <name>ATP</name>
        <dbReference type="ChEBI" id="CHEBI:30616"/>
    </ligand>
</feature>
<feature type="domain" description="PurM-like C-terminal" evidence="10">
    <location>
        <begin position="207"/>
        <end position="361"/>
    </location>
</feature>
<name>A0A0D6XP44_9STAP</name>
<feature type="binding site" evidence="8">
    <location>
        <begin position="99"/>
        <end position="102"/>
    </location>
    <ligand>
        <name>substrate</name>
    </ligand>
</feature>
<dbReference type="SUPFAM" id="SSF56042">
    <property type="entry name" value="PurM C-terminal domain-like"/>
    <property type="match status" value="2"/>
</dbReference>
<dbReference type="UniPathway" id="UPA00074">
    <property type="reaction ID" value="UER00128"/>
</dbReference>
<dbReference type="OrthoDB" id="9804441at2"/>
<dbReference type="PANTHER" id="PTHR43555:SF1">
    <property type="entry name" value="PHOSPHORIBOSYLFORMYLGLYCINAMIDINE SYNTHASE SUBUNIT PURL"/>
    <property type="match status" value="1"/>
</dbReference>
<evidence type="ECO:0000256" key="7">
    <source>
        <dbReference type="ARBA" id="ARBA00022842"/>
    </source>
</evidence>
<dbReference type="GO" id="GO:0005524">
    <property type="term" value="F:ATP binding"/>
    <property type="evidence" value="ECO:0007669"/>
    <property type="project" value="UniProtKB-UniRule"/>
</dbReference>
<feature type="binding site" evidence="8">
    <location>
        <position position="532"/>
    </location>
    <ligand>
        <name>ATP</name>
        <dbReference type="ChEBI" id="CHEBI:30616"/>
    </ligand>
</feature>
<dbReference type="Proteomes" id="UP000032366">
    <property type="component" value="Unassembled WGS sequence"/>
</dbReference>
<dbReference type="GO" id="GO:0005737">
    <property type="term" value="C:cytoplasm"/>
    <property type="evidence" value="ECO:0007669"/>
    <property type="project" value="UniProtKB-SubCell"/>
</dbReference>
<dbReference type="Gene3D" id="3.90.650.10">
    <property type="entry name" value="PurM-like C-terminal domain"/>
    <property type="match status" value="2"/>
</dbReference>
<dbReference type="NCBIfam" id="NF002290">
    <property type="entry name" value="PRK01213.1"/>
    <property type="match status" value="1"/>
</dbReference>
<feature type="binding site" evidence="8">
    <location>
        <position position="98"/>
    </location>
    <ligand>
        <name>Mg(2+)</name>
        <dbReference type="ChEBI" id="CHEBI:18420"/>
        <label>1</label>
    </ligand>
</feature>
<feature type="binding site" evidence="8">
    <location>
        <position position="535"/>
    </location>
    <ligand>
        <name>substrate</name>
    </ligand>
</feature>
<evidence type="ECO:0000256" key="5">
    <source>
        <dbReference type="ARBA" id="ARBA00022755"/>
    </source>
</evidence>
<dbReference type="InterPro" id="IPR041609">
    <property type="entry name" value="PurL_linker"/>
</dbReference>
<dbReference type="InterPro" id="IPR036921">
    <property type="entry name" value="PurM-like_N_sf"/>
</dbReference>
<evidence type="ECO:0000256" key="2">
    <source>
        <dbReference type="ARBA" id="ARBA00022598"/>
    </source>
</evidence>
<dbReference type="PANTHER" id="PTHR43555">
    <property type="entry name" value="PHOSPHORIBOSYLFORMYLGLYCINAMIDINE SYNTHASE SUBUNIT PURL"/>
    <property type="match status" value="1"/>
</dbReference>
<keyword evidence="3 8" id="KW-0479">Metal-binding</keyword>
<dbReference type="InterPro" id="IPR016188">
    <property type="entry name" value="PurM-like_N"/>
</dbReference>
<feature type="binding site" evidence="8">
    <location>
        <position position="245"/>
    </location>
    <ligand>
        <name>substrate</name>
    </ligand>
</feature>
<comment type="subunit">
    <text evidence="8">Monomer. Part of the FGAM synthase complex composed of 1 PurL, 1 PurQ and 2 PurS subunits.</text>
</comment>
<keyword evidence="2 8" id="KW-0436">Ligase</keyword>
<gene>
    <name evidence="8 13" type="primary">purL</name>
    <name evidence="13" type="ORF">NCTC13832_00771</name>
    <name evidence="12" type="ORF">TP70_09915</name>
</gene>
<dbReference type="InterPro" id="IPR010918">
    <property type="entry name" value="PurM-like_C_dom"/>
</dbReference>
<comment type="function">
    <text evidence="8">Part of the phosphoribosylformylglycinamidine synthase complex involved in the purines biosynthetic pathway. Catalyzes the ATP-dependent conversion of formylglycinamide ribonucleotide (FGAR) and glutamine to yield formylglycinamidine ribonucleotide (FGAM) and glutamate. The FGAM synthase complex is composed of three subunits. PurQ produces an ammonia molecule by converting glutamine to glutamate. PurL transfers the ammonia molecule to FGAR to form FGAM in an ATP-dependent manner. PurS interacts with PurQ and PurL and is thought to assist in the transfer of the ammonia molecule from PurQ to PurL.</text>
</comment>
<evidence type="ECO:0000259" key="10">
    <source>
        <dbReference type="Pfam" id="PF02769"/>
    </source>
</evidence>
<keyword evidence="1 8" id="KW-0963">Cytoplasm</keyword>
<dbReference type="AlphaFoldDB" id="A0A0D6XP44"/>
<dbReference type="InterPro" id="IPR010074">
    <property type="entry name" value="PRibForGlyAmidine_synth_PurL"/>
</dbReference>
<evidence type="ECO:0000256" key="3">
    <source>
        <dbReference type="ARBA" id="ARBA00022723"/>
    </source>
</evidence>
<dbReference type="GO" id="GO:0000287">
    <property type="term" value="F:magnesium ion binding"/>
    <property type="evidence" value="ECO:0007669"/>
    <property type="project" value="UniProtKB-UniRule"/>
</dbReference>
<comment type="pathway">
    <text evidence="8">Purine metabolism; IMP biosynthesis via de novo pathway; 5-amino-1-(5-phospho-D-ribosyl)imidazole from N(2)-formyl-N(1)-(5-phospho-D-ribosyl)glycinamide: step 1/2.</text>
</comment>
<feature type="binding site" evidence="8">
    <location>
        <position position="57"/>
    </location>
    <ligand>
        <name>ATP</name>
        <dbReference type="ChEBI" id="CHEBI:30616"/>
    </ligand>
</feature>
<reference evidence="13 15" key="2">
    <citation type="submission" date="2018-06" db="EMBL/GenBank/DDBJ databases">
        <authorList>
            <consortium name="Pathogen Informatics"/>
            <person name="Doyle S."/>
        </authorList>
    </citation>
    <scope>NUCLEOTIDE SEQUENCE [LARGE SCALE GENOMIC DNA]</scope>
    <source>
        <strain evidence="13 15">NCTC13832</strain>
    </source>
</reference>
<evidence type="ECO:0000313" key="13">
    <source>
        <dbReference type="EMBL" id="SUM57103.1"/>
    </source>
</evidence>
<dbReference type="CDD" id="cd02203">
    <property type="entry name" value="PurL_repeat1"/>
    <property type="match status" value="1"/>
</dbReference>
<keyword evidence="4 8" id="KW-0547">Nucleotide-binding</keyword>
<reference evidence="12 14" key="1">
    <citation type="submission" date="2015-01" db="EMBL/GenBank/DDBJ databases">
        <authorList>
            <person name="Guo J."/>
        </authorList>
    </citation>
    <scope>NUCLEOTIDE SEQUENCE [LARGE SCALE GENOMIC DNA]</scope>
    <source>
        <strain evidence="12 14">DSM 22147</strain>
    </source>
</reference>
<evidence type="ECO:0000256" key="8">
    <source>
        <dbReference type="HAMAP-Rule" id="MF_00420"/>
    </source>
</evidence>
<evidence type="ECO:0000256" key="4">
    <source>
        <dbReference type="ARBA" id="ARBA00022741"/>
    </source>
</evidence>
<keyword evidence="7 8" id="KW-0460">Magnesium</keyword>
<feature type="binding site" evidence="8">
    <location>
        <position position="495"/>
    </location>
    <ligand>
        <name>ATP</name>
        <dbReference type="ChEBI" id="CHEBI:30616"/>
    </ligand>
</feature>
<evidence type="ECO:0000313" key="15">
    <source>
        <dbReference type="Proteomes" id="UP000254100"/>
    </source>
</evidence>
<evidence type="ECO:0000259" key="9">
    <source>
        <dbReference type="Pfam" id="PF00586"/>
    </source>
</evidence>
<evidence type="ECO:0000313" key="12">
    <source>
        <dbReference type="EMBL" id="KIX90026.1"/>
    </source>
</evidence>
<dbReference type="EC" id="6.3.5.3" evidence="8"/>
<dbReference type="PIRSF" id="PIRSF001587">
    <property type="entry name" value="FGAM_synthase_II"/>
    <property type="match status" value="1"/>
</dbReference>
<dbReference type="InterPro" id="IPR036676">
    <property type="entry name" value="PurM-like_C_sf"/>
</dbReference>
<dbReference type="HAMAP" id="MF_00420">
    <property type="entry name" value="PurL_2"/>
    <property type="match status" value="1"/>
</dbReference>
<comment type="catalytic activity">
    <reaction evidence="8">
        <text>N(2)-formyl-N(1)-(5-phospho-beta-D-ribosyl)glycinamide + L-glutamine + ATP + H2O = 2-formamido-N(1)-(5-O-phospho-beta-D-ribosyl)acetamidine + L-glutamate + ADP + phosphate + H(+)</text>
        <dbReference type="Rhea" id="RHEA:17129"/>
        <dbReference type="ChEBI" id="CHEBI:15377"/>
        <dbReference type="ChEBI" id="CHEBI:15378"/>
        <dbReference type="ChEBI" id="CHEBI:29985"/>
        <dbReference type="ChEBI" id="CHEBI:30616"/>
        <dbReference type="ChEBI" id="CHEBI:43474"/>
        <dbReference type="ChEBI" id="CHEBI:58359"/>
        <dbReference type="ChEBI" id="CHEBI:147286"/>
        <dbReference type="ChEBI" id="CHEBI:147287"/>
        <dbReference type="ChEBI" id="CHEBI:456216"/>
        <dbReference type="EC" id="6.3.5.3"/>
    </reaction>
</comment>
<dbReference type="NCBIfam" id="TIGR01736">
    <property type="entry name" value="FGAM_synth_II"/>
    <property type="match status" value="1"/>
</dbReference>
<feature type="binding site" evidence="8">
    <location>
        <position position="121"/>
    </location>
    <ligand>
        <name>substrate</name>
    </ligand>
</feature>
<dbReference type="STRING" id="569857.TP70_09915"/>
<feature type="domain" description="Phosphoribosylformylglycinamidine synthase linker" evidence="11">
    <location>
        <begin position="13"/>
        <end position="58"/>
    </location>
</feature>
<feature type="binding site" evidence="8">
    <location>
        <position position="122"/>
    </location>
    <ligand>
        <name>Mg(2+)</name>
        <dbReference type="ChEBI" id="CHEBI:18420"/>
        <label>2</label>
    </ligand>
</feature>
<feature type="domain" description="PurM-like N-terminal" evidence="9">
    <location>
        <begin position="79"/>
        <end position="194"/>
    </location>
</feature>
<protein>
    <recommendedName>
        <fullName evidence="8">Phosphoribosylformylglycinamidine synthase subunit PurL</fullName>
        <shortName evidence="8">FGAM synthase</shortName>
        <ecNumber evidence="8">6.3.5.3</ecNumber>
    </recommendedName>
    <alternativeName>
        <fullName evidence="8">Formylglycinamide ribonucleotide amidotransferase subunit II</fullName>
        <shortName evidence="8">FGAR amidotransferase II</shortName>
        <shortName evidence="8">FGAR-AT II</shortName>
    </alternativeName>
    <alternativeName>
        <fullName evidence="8">Glutamine amidotransferase PurL</fullName>
    </alternativeName>
    <alternativeName>
        <fullName evidence="8">Phosphoribosylformylglycinamidine synthase subunit II</fullName>
    </alternativeName>
</protein>
<dbReference type="Gene3D" id="3.30.1330.10">
    <property type="entry name" value="PurM-like, N-terminal domain"/>
    <property type="match status" value="2"/>
</dbReference>
<evidence type="ECO:0000313" key="14">
    <source>
        <dbReference type="Proteomes" id="UP000032366"/>
    </source>
</evidence>
<comment type="subcellular location">
    <subcellularLocation>
        <location evidence="8">Cytoplasm</location>
    </subcellularLocation>
</comment>
<comment type="caution">
    <text evidence="8">Lacks conserved residue(s) required for the propagation of feature annotation.</text>
</comment>
<feature type="binding site" evidence="8">
    <location>
        <position position="533"/>
    </location>
    <ligand>
        <name>Mg(2+)</name>
        <dbReference type="ChEBI" id="CHEBI:18420"/>
        <label>1</label>
    </ligand>
</feature>
<feature type="binding site" evidence="8">
    <location>
        <position position="273"/>
    </location>
    <ligand>
        <name>Mg(2+)</name>
        <dbReference type="ChEBI" id="CHEBI:18420"/>
        <label>2</label>
    </ligand>
</feature>
<dbReference type="EMBL" id="UHDT01000001">
    <property type="protein sequence ID" value="SUM57103.1"/>
    <property type="molecule type" value="Genomic_DNA"/>
</dbReference>
<evidence type="ECO:0000256" key="6">
    <source>
        <dbReference type="ARBA" id="ARBA00022840"/>
    </source>
</evidence>
<feature type="domain" description="PurM-like C-terminal" evidence="10">
    <location>
        <begin position="569"/>
        <end position="700"/>
    </location>
</feature>
<dbReference type="Proteomes" id="UP000254100">
    <property type="component" value="Unassembled WGS sequence"/>
</dbReference>
<dbReference type="EMBL" id="JXWY01000107">
    <property type="protein sequence ID" value="KIX90026.1"/>
    <property type="molecule type" value="Genomic_DNA"/>
</dbReference>
<keyword evidence="14" id="KW-1185">Reference proteome</keyword>
<keyword evidence="6 8" id="KW-0067">ATP-binding</keyword>
<dbReference type="CDD" id="cd02204">
    <property type="entry name" value="PurL_repeat2"/>
    <property type="match status" value="1"/>
</dbReference>
<proteinExistence type="inferred from homology"/>
<dbReference type="RefSeq" id="WP_044361356.1">
    <property type="nucleotide sequence ID" value="NZ_JXWY01000107.1"/>
</dbReference>
<evidence type="ECO:0000259" key="11">
    <source>
        <dbReference type="Pfam" id="PF18072"/>
    </source>
</evidence>
<feature type="active site" evidence="8">
    <location>
        <position position="54"/>
    </location>
</feature>
<dbReference type="GO" id="GO:0006189">
    <property type="term" value="P:'de novo' IMP biosynthetic process"/>
    <property type="evidence" value="ECO:0007669"/>
    <property type="project" value="UniProtKB-UniRule"/>
</dbReference>
<comment type="similarity">
    <text evidence="8">Belongs to the FGAMS family.</text>
</comment>
<dbReference type="FunFam" id="3.30.1330.10:FF:000004">
    <property type="entry name" value="Phosphoribosylformylglycinamidine synthase subunit PurL"/>
    <property type="match status" value="1"/>
</dbReference>
<keyword evidence="5 8" id="KW-0658">Purine biosynthesis</keyword>
<dbReference type="SUPFAM" id="SSF55326">
    <property type="entry name" value="PurM N-terminal domain-like"/>
    <property type="match status" value="2"/>
</dbReference>